<dbReference type="AlphaFoldDB" id="A0A975J2F1"/>
<keyword evidence="2" id="KW-1185">Reference proteome</keyword>
<proteinExistence type="predicted"/>
<dbReference type="KEGG" id="lamb:KBB96_07570"/>
<name>A0A975J2F1_9BACT</name>
<evidence type="ECO:0000313" key="1">
    <source>
        <dbReference type="EMBL" id="QUE52742.1"/>
    </source>
</evidence>
<organism evidence="1 2">
    <name type="scientific">Luteolibacter ambystomatis</name>
    <dbReference type="NCBI Taxonomy" id="2824561"/>
    <lineage>
        <taxon>Bacteria</taxon>
        <taxon>Pseudomonadati</taxon>
        <taxon>Verrucomicrobiota</taxon>
        <taxon>Verrucomicrobiia</taxon>
        <taxon>Verrucomicrobiales</taxon>
        <taxon>Verrucomicrobiaceae</taxon>
        <taxon>Luteolibacter</taxon>
    </lineage>
</organism>
<protein>
    <submittedName>
        <fullName evidence="1">Uncharacterized protein</fullName>
    </submittedName>
</protein>
<dbReference type="Proteomes" id="UP000676169">
    <property type="component" value="Chromosome"/>
</dbReference>
<accession>A0A975J2F1</accession>
<dbReference type="EMBL" id="CP073100">
    <property type="protein sequence ID" value="QUE52742.1"/>
    <property type="molecule type" value="Genomic_DNA"/>
</dbReference>
<reference evidence="1" key="1">
    <citation type="submission" date="2021-04" db="EMBL/GenBank/DDBJ databases">
        <title>Luteolibacter sp. 32A isolated from the skin of an Anderson's salamander (Ambystoma andersonii).</title>
        <authorList>
            <person name="Spergser J."/>
            <person name="Busse H.-J."/>
        </authorList>
    </citation>
    <scope>NUCLEOTIDE SEQUENCE</scope>
    <source>
        <strain evidence="1">32A</strain>
    </source>
</reference>
<dbReference type="RefSeq" id="WP_211634025.1">
    <property type="nucleotide sequence ID" value="NZ_CP073100.1"/>
</dbReference>
<gene>
    <name evidence="1" type="ORF">KBB96_07570</name>
</gene>
<sequence>MKEDISDAQEVLRKMRKCFQKRPTGESGLVFDMKHLARQIEGSDFPVDGLNISGFYKYYPFLYVSDAWLFYLFATITYKFIECCIDSDFSFLNEDLISDYLQVSENEEKIRLIVKSCDKLQRRILGDALMSFMNIVQFDSNIHKPADIRRRLIFSADLWNDVVADF</sequence>
<evidence type="ECO:0000313" key="2">
    <source>
        <dbReference type="Proteomes" id="UP000676169"/>
    </source>
</evidence>